<dbReference type="GO" id="GO:0005680">
    <property type="term" value="C:anaphase-promoting complex"/>
    <property type="evidence" value="ECO:0007669"/>
    <property type="project" value="InterPro"/>
</dbReference>
<evidence type="ECO:0000256" key="5">
    <source>
        <dbReference type="ARBA" id="ARBA00022786"/>
    </source>
</evidence>
<evidence type="ECO:0000256" key="9">
    <source>
        <dbReference type="SAM" id="MobiDB-lite"/>
    </source>
</evidence>
<comment type="similarity">
    <text evidence="1">Belongs to the APC5 family.</text>
</comment>
<proteinExistence type="inferred from homology"/>
<dbReference type="PANTHER" id="PTHR12830:SF9">
    <property type="entry name" value="ANAPHASE-PROMOTING COMPLEX SUBUNIT 5"/>
    <property type="match status" value="1"/>
</dbReference>
<evidence type="ECO:0000256" key="7">
    <source>
        <dbReference type="ARBA" id="ARBA00031069"/>
    </source>
</evidence>
<dbReference type="InterPro" id="IPR037679">
    <property type="entry name" value="Apc5"/>
</dbReference>
<evidence type="ECO:0000256" key="6">
    <source>
        <dbReference type="ARBA" id="ARBA00023306"/>
    </source>
</evidence>
<evidence type="ECO:0000256" key="4">
    <source>
        <dbReference type="ARBA" id="ARBA00022776"/>
    </source>
</evidence>
<keyword evidence="3" id="KW-0132">Cell division</keyword>
<evidence type="ECO:0000256" key="1">
    <source>
        <dbReference type="ARBA" id="ARBA00007450"/>
    </source>
</evidence>
<gene>
    <name evidence="11" type="ORF">BJ085DRAFT_40365</name>
</gene>
<evidence type="ECO:0000259" key="10">
    <source>
        <dbReference type="Pfam" id="PF12862"/>
    </source>
</evidence>
<keyword evidence="5" id="KW-0833">Ubl conjugation pathway</keyword>
<reference evidence="12" key="1">
    <citation type="journal article" date="2018" name="Nat. Microbiol.">
        <title>Leveraging single-cell genomics to expand the fungal tree of life.</title>
        <authorList>
            <person name="Ahrendt S.R."/>
            <person name="Quandt C.A."/>
            <person name="Ciobanu D."/>
            <person name="Clum A."/>
            <person name="Salamov A."/>
            <person name="Andreopoulos B."/>
            <person name="Cheng J.F."/>
            <person name="Woyke T."/>
            <person name="Pelin A."/>
            <person name="Henrissat B."/>
            <person name="Reynolds N.K."/>
            <person name="Benny G.L."/>
            <person name="Smith M.E."/>
            <person name="James T.Y."/>
            <person name="Grigoriev I.V."/>
        </authorList>
    </citation>
    <scope>NUCLEOTIDE SEQUENCE [LARGE SCALE GENOMIC DNA]</scope>
    <source>
        <strain evidence="12">RSA 468</strain>
    </source>
</reference>
<sequence length="756" mass="84315">MDFDRPTHPGSSTATRDAPDSIPPSSFLTPFKATLLVLVDIYCNQPLLHASSRVVTPLLPFLIRAIHTPFALPRLTLGAIGQTLATIKVDTEANRGHAAFSDDEAMMPSGDSGWSVKDLLFDRLSELRNNDDFETFIVEMEDIIQFPGVELESMEDRMYLQDSSLLGVFVRRCYLAYKQLEFHEAALFFGQFQRYVAIAADDDDNGSGTWDGNTTGSNPKGLSEEITSALEAETFIDSCIERLAIPTLDALPDQTLVLLQRYRTMFPDLAKVHYANYLYHKQAGNYNEALQFLHRYFDYTGAIGERRLHQYALLSLASLEAQFHHYDQAARLIQEAVEVARENKDQACLSYASNWFYRLIELQPDRFQGQRANEQQLLESLTGKTRLLNLLHLQCLSELNKAKRALVAGESPATVFLALLRCELLQRQHRLPHITGTCYALWASVWRSYGFSHLAVLYAQLQVAYHIRDVASGDDALLGYCQIAQHLGDADQWAALAVLNDHIDTIRDPTLDRARSTWSNCYREQMLQSHALRGDWDSVGRLLPLLLLQPGQTNGDSTTAQQPPTGGDPGISKTARLVQAWLDIRREDYSATFHHLQSLLRVTAEPPNQRSPPPVGLTLSPLEKVGALRLMGEGLLETGVPDAALAYITQARELSSTAQFRADYLACSVLFIRALVALNWSSSAFDMCKALVSEIMTHGTPFVQGTFLRVYSECLPEAAGSAIKLSLLRQAHTIFDRLGCTKEKASVGLSIQNLGD</sequence>
<evidence type="ECO:0000256" key="2">
    <source>
        <dbReference type="ARBA" id="ARBA00016066"/>
    </source>
</evidence>
<dbReference type="EMBL" id="ML002429">
    <property type="protein sequence ID" value="RKP37929.1"/>
    <property type="molecule type" value="Genomic_DNA"/>
</dbReference>
<keyword evidence="4" id="KW-0498">Mitosis</keyword>
<dbReference type="InterPro" id="IPR026000">
    <property type="entry name" value="Apc5_dom"/>
</dbReference>
<evidence type="ECO:0000313" key="12">
    <source>
        <dbReference type="Proteomes" id="UP000268162"/>
    </source>
</evidence>
<protein>
    <recommendedName>
        <fullName evidence="2">Anaphase-promoting complex subunit 5</fullName>
    </recommendedName>
    <alternativeName>
        <fullName evidence="7">Cyclosome subunit 5</fullName>
    </alternativeName>
</protein>
<dbReference type="GO" id="GO:0051301">
    <property type="term" value="P:cell division"/>
    <property type="evidence" value="ECO:0007669"/>
    <property type="project" value="UniProtKB-KW"/>
</dbReference>
<dbReference type="PANTHER" id="PTHR12830">
    <property type="entry name" value="ANAPHASE-PROMOTING COMPLEX SUBUNIT 5"/>
    <property type="match status" value="1"/>
</dbReference>
<dbReference type="UniPathway" id="UPA00143"/>
<feature type="domain" description="Anaphase-promoting complex subunit 5" evidence="10">
    <location>
        <begin position="273"/>
        <end position="361"/>
    </location>
</feature>
<evidence type="ECO:0000256" key="3">
    <source>
        <dbReference type="ARBA" id="ARBA00022618"/>
    </source>
</evidence>
<name>A0A4V1J560_9FUNG</name>
<dbReference type="GO" id="GO:0031145">
    <property type="term" value="P:anaphase-promoting complex-dependent catabolic process"/>
    <property type="evidence" value="ECO:0007669"/>
    <property type="project" value="TreeGrafter"/>
</dbReference>
<dbReference type="Proteomes" id="UP000268162">
    <property type="component" value="Unassembled WGS sequence"/>
</dbReference>
<organism evidence="11 12">
    <name type="scientific">Dimargaris cristalligena</name>
    <dbReference type="NCBI Taxonomy" id="215637"/>
    <lineage>
        <taxon>Eukaryota</taxon>
        <taxon>Fungi</taxon>
        <taxon>Fungi incertae sedis</taxon>
        <taxon>Zoopagomycota</taxon>
        <taxon>Kickxellomycotina</taxon>
        <taxon>Dimargaritomycetes</taxon>
        <taxon>Dimargaritales</taxon>
        <taxon>Dimargaritaceae</taxon>
        <taxon>Dimargaris</taxon>
    </lineage>
</organism>
<dbReference type="Pfam" id="PF12862">
    <property type="entry name" value="ANAPC5"/>
    <property type="match status" value="1"/>
</dbReference>
<feature type="region of interest" description="Disordered" evidence="9">
    <location>
        <begin position="1"/>
        <end position="21"/>
    </location>
</feature>
<dbReference type="STRING" id="215637.A0A4V1J560"/>
<dbReference type="InterPro" id="IPR011990">
    <property type="entry name" value="TPR-like_helical_dom_sf"/>
</dbReference>
<evidence type="ECO:0000256" key="8">
    <source>
        <dbReference type="ARBA" id="ARBA00045696"/>
    </source>
</evidence>
<comment type="function">
    <text evidence="8">Component of the anaphase promoting complex/cyclosome (APC/C), a cell cycle-regulated E3 ubiquitin ligase that controls progression through mitosis and the G1 phase of the cell cycle. The APC/C complex acts by mediating ubiquitination and subsequent degradation of target proteins: it mainly mediates the formation of 'Lys-11'-linked polyubiquitin chains and, to a lower extent, the formation of 'Lys-48'- and 'Lys-63'-linked polyubiquitin chains. The APC/C complex catalyzes assembly of branched 'Lys-11'-/'Lys-48'-linked branched ubiquitin chains on target proteins.</text>
</comment>
<dbReference type="Gene3D" id="1.25.40.10">
    <property type="entry name" value="Tetratricopeptide repeat domain"/>
    <property type="match status" value="1"/>
</dbReference>
<accession>A0A4V1J560</accession>
<dbReference type="AlphaFoldDB" id="A0A4V1J560"/>
<dbReference type="SUPFAM" id="SSF48452">
    <property type="entry name" value="TPR-like"/>
    <property type="match status" value="1"/>
</dbReference>
<keyword evidence="6" id="KW-0131">Cell cycle</keyword>
<dbReference type="GO" id="GO:0045842">
    <property type="term" value="P:positive regulation of mitotic metaphase/anaphase transition"/>
    <property type="evidence" value="ECO:0007669"/>
    <property type="project" value="TreeGrafter"/>
</dbReference>
<keyword evidence="12" id="KW-1185">Reference proteome</keyword>
<dbReference type="GO" id="GO:0070979">
    <property type="term" value="P:protein K11-linked ubiquitination"/>
    <property type="evidence" value="ECO:0007669"/>
    <property type="project" value="TreeGrafter"/>
</dbReference>
<evidence type="ECO:0000313" key="11">
    <source>
        <dbReference type="EMBL" id="RKP37929.1"/>
    </source>
</evidence>